<dbReference type="RefSeq" id="WP_311627180.1">
    <property type="nucleotide sequence ID" value="NZ_JAVRFE010000059.1"/>
</dbReference>
<keyword evidence="1" id="KW-0472">Membrane</keyword>
<sequence length="84" mass="9300">MGILLAVVYIAVGATVLFDVGGLIHRRCERVQKKAAERHREMLWANGRLETPYVPVPFARPGFLRALGIPLALLGCLLLLLHLD</sequence>
<proteinExistence type="predicted"/>
<keyword evidence="1" id="KW-1133">Transmembrane helix</keyword>
<feature type="transmembrane region" description="Helical" evidence="1">
    <location>
        <begin position="6"/>
        <end position="24"/>
    </location>
</feature>
<gene>
    <name evidence="2" type="ORF">RM550_31665</name>
</gene>
<evidence type="ECO:0000313" key="2">
    <source>
        <dbReference type="EMBL" id="MDT0460228.1"/>
    </source>
</evidence>
<keyword evidence="3" id="KW-1185">Reference proteome</keyword>
<organism evidence="2 3">
    <name type="scientific">Streptomyces mooreae</name>
    <dbReference type="NCBI Taxonomy" id="3075523"/>
    <lineage>
        <taxon>Bacteria</taxon>
        <taxon>Bacillati</taxon>
        <taxon>Actinomycetota</taxon>
        <taxon>Actinomycetes</taxon>
        <taxon>Kitasatosporales</taxon>
        <taxon>Streptomycetaceae</taxon>
        <taxon>Streptomyces</taxon>
    </lineage>
</organism>
<comment type="caution">
    <text evidence="2">The sequence shown here is derived from an EMBL/GenBank/DDBJ whole genome shotgun (WGS) entry which is preliminary data.</text>
</comment>
<protein>
    <submittedName>
        <fullName evidence="2">Uncharacterized protein</fullName>
    </submittedName>
</protein>
<dbReference type="EMBL" id="JAVRFE010000059">
    <property type="protein sequence ID" value="MDT0460228.1"/>
    <property type="molecule type" value="Genomic_DNA"/>
</dbReference>
<accession>A0ABU2TH19</accession>
<dbReference type="Proteomes" id="UP001180551">
    <property type="component" value="Unassembled WGS sequence"/>
</dbReference>
<evidence type="ECO:0000313" key="3">
    <source>
        <dbReference type="Proteomes" id="UP001180551"/>
    </source>
</evidence>
<keyword evidence="1" id="KW-0812">Transmembrane</keyword>
<reference evidence="2" key="1">
    <citation type="submission" date="2024-05" db="EMBL/GenBank/DDBJ databases">
        <title>30 novel species of actinomycetes from the DSMZ collection.</title>
        <authorList>
            <person name="Nouioui I."/>
        </authorList>
    </citation>
    <scope>NUCLEOTIDE SEQUENCE</scope>
    <source>
        <strain evidence="2">DSM 41527</strain>
    </source>
</reference>
<name>A0ABU2TH19_9ACTN</name>
<evidence type="ECO:0000256" key="1">
    <source>
        <dbReference type="SAM" id="Phobius"/>
    </source>
</evidence>
<feature type="transmembrane region" description="Helical" evidence="1">
    <location>
        <begin position="63"/>
        <end position="83"/>
    </location>
</feature>